<dbReference type="GO" id="GO:0032259">
    <property type="term" value="P:methylation"/>
    <property type="evidence" value="ECO:0007669"/>
    <property type="project" value="UniProtKB-KW"/>
</dbReference>
<dbReference type="Pfam" id="PF08242">
    <property type="entry name" value="Methyltransf_12"/>
    <property type="match status" value="1"/>
</dbReference>
<dbReference type="EMBL" id="JBHTIW010000002">
    <property type="protein sequence ID" value="MFD0919316.1"/>
    <property type="molecule type" value="Genomic_DNA"/>
</dbReference>
<keyword evidence="2" id="KW-0489">Methyltransferase</keyword>
<feature type="domain" description="Methyltransferase type 12" evidence="1">
    <location>
        <begin position="46"/>
        <end position="149"/>
    </location>
</feature>
<comment type="caution">
    <text evidence="2">The sequence shown here is derived from an EMBL/GenBank/DDBJ whole genome shotgun (WGS) entry which is preliminary data.</text>
</comment>
<dbReference type="Proteomes" id="UP001597018">
    <property type="component" value="Unassembled WGS sequence"/>
</dbReference>
<dbReference type="Gene3D" id="3.40.50.150">
    <property type="entry name" value="Vaccinia Virus protein VP39"/>
    <property type="match status" value="1"/>
</dbReference>
<dbReference type="GO" id="GO:0008168">
    <property type="term" value="F:methyltransferase activity"/>
    <property type="evidence" value="ECO:0007669"/>
    <property type="project" value="UniProtKB-KW"/>
</dbReference>
<evidence type="ECO:0000313" key="2">
    <source>
        <dbReference type="EMBL" id="MFD0919316.1"/>
    </source>
</evidence>
<dbReference type="RefSeq" id="WP_263251198.1">
    <property type="nucleotide sequence ID" value="NZ_BAABLT010000019.1"/>
</dbReference>
<proteinExistence type="predicted"/>
<dbReference type="InterPro" id="IPR013217">
    <property type="entry name" value="Methyltransf_12"/>
</dbReference>
<name>A0ABW3FR97_9PSEU</name>
<reference evidence="3" key="1">
    <citation type="journal article" date="2019" name="Int. J. Syst. Evol. Microbiol.">
        <title>The Global Catalogue of Microorganisms (GCM) 10K type strain sequencing project: providing services to taxonomists for standard genome sequencing and annotation.</title>
        <authorList>
            <consortium name="The Broad Institute Genomics Platform"/>
            <consortium name="The Broad Institute Genome Sequencing Center for Infectious Disease"/>
            <person name="Wu L."/>
            <person name="Ma J."/>
        </authorList>
    </citation>
    <scope>NUCLEOTIDE SEQUENCE [LARGE SCALE GENOMIC DNA]</scope>
    <source>
        <strain evidence="3">CCUG 56401</strain>
    </source>
</reference>
<keyword evidence="2" id="KW-0808">Transferase</keyword>
<gene>
    <name evidence="2" type="ORF">ACFQ16_06130</name>
</gene>
<sequence length="291" mass="31153">MAHHHSHDNIDWDAELERLRDSDELTAPETAQVVAALLRPSDRDVVDIGAGAGGSATAFAAALAGTGGSVTVVDSAPQLLSEATARARRAAADAVEIRAVETDAADDALADAVGRQVDLVHAAFVVHHLPDQLAALRRLAGLLRPGGRLAIVEFGLEQRVLPWDVGVGEPGLEARLAAARESRFQEMRAEITDSVRLPMGWSAALREAGLTDVRTWSYLVDRPAPVTGPARRAVLRRLDWLRDSAQDRVSADDLAALDRLLDPEGPDYVGNRDDVHFLAAHTVHVGTRPEG</sequence>
<organism evidence="2 3">
    <name type="scientific">Saccharopolyspora rosea</name>
    <dbReference type="NCBI Taxonomy" id="524884"/>
    <lineage>
        <taxon>Bacteria</taxon>
        <taxon>Bacillati</taxon>
        <taxon>Actinomycetota</taxon>
        <taxon>Actinomycetes</taxon>
        <taxon>Pseudonocardiales</taxon>
        <taxon>Pseudonocardiaceae</taxon>
        <taxon>Saccharopolyspora</taxon>
    </lineage>
</organism>
<evidence type="ECO:0000313" key="3">
    <source>
        <dbReference type="Proteomes" id="UP001597018"/>
    </source>
</evidence>
<keyword evidence="3" id="KW-1185">Reference proteome</keyword>
<accession>A0ABW3FR97</accession>
<dbReference type="InterPro" id="IPR029063">
    <property type="entry name" value="SAM-dependent_MTases_sf"/>
</dbReference>
<dbReference type="SUPFAM" id="SSF53335">
    <property type="entry name" value="S-adenosyl-L-methionine-dependent methyltransferases"/>
    <property type="match status" value="1"/>
</dbReference>
<protein>
    <submittedName>
        <fullName evidence="2">Class I SAM-dependent methyltransferase</fullName>
    </submittedName>
</protein>
<dbReference type="InterPro" id="IPR050508">
    <property type="entry name" value="Methyltransf_Superfamily"/>
</dbReference>
<evidence type="ECO:0000259" key="1">
    <source>
        <dbReference type="Pfam" id="PF08242"/>
    </source>
</evidence>
<dbReference type="PANTHER" id="PTHR42912">
    <property type="entry name" value="METHYLTRANSFERASE"/>
    <property type="match status" value="1"/>
</dbReference>
<dbReference type="PANTHER" id="PTHR42912:SF86">
    <property type="entry name" value="BLL4992 PROTEIN"/>
    <property type="match status" value="1"/>
</dbReference>